<dbReference type="Proteomes" id="UP000590412">
    <property type="component" value="Unassembled WGS sequence"/>
</dbReference>
<gene>
    <name evidence="3" type="ORF">FOB60_003920</name>
</gene>
<dbReference type="Pfam" id="PF09811">
    <property type="entry name" value="Yae1_N"/>
    <property type="match status" value="1"/>
</dbReference>
<dbReference type="AlphaFoldDB" id="A0A8X7NMI9"/>
<accession>A0A8X7NMI9</accession>
<organism evidence="3 4">
    <name type="scientific">Candida parapsilosis</name>
    <name type="common">Yeast</name>
    <dbReference type="NCBI Taxonomy" id="5480"/>
    <lineage>
        <taxon>Eukaryota</taxon>
        <taxon>Fungi</taxon>
        <taxon>Dikarya</taxon>
        <taxon>Ascomycota</taxon>
        <taxon>Saccharomycotina</taxon>
        <taxon>Pichiomycetes</taxon>
        <taxon>Debaryomycetaceae</taxon>
        <taxon>Candida/Lodderomyces clade</taxon>
        <taxon>Candida</taxon>
    </lineage>
</organism>
<dbReference type="InterPro" id="IPR019191">
    <property type="entry name" value="Essential_protein_Yae1_N"/>
</dbReference>
<dbReference type="OrthoDB" id="20086at2759"/>
<feature type="compositionally biased region" description="Polar residues" evidence="1">
    <location>
        <begin position="1"/>
        <end position="23"/>
    </location>
</feature>
<name>A0A8X7NMI9_CANPA</name>
<feature type="domain" description="Essential protein Yae1 N-terminal" evidence="2">
    <location>
        <begin position="72"/>
        <end position="110"/>
    </location>
</feature>
<feature type="compositionally biased region" description="Acidic residues" evidence="1">
    <location>
        <begin position="131"/>
        <end position="141"/>
    </location>
</feature>
<feature type="compositionally biased region" description="Basic and acidic residues" evidence="1">
    <location>
        <begin position="24"/>
        <end position="36"/>
    </location>
</feature>
<sequence>MATCSSNQNNTCSCKPNLESSVHQSKEQSEDNHYDDIWAIDNDYDDGQESIPRRRQEQLAYNDVIRQHRKQGYIDGITAHREDQLQRGFDDAFPKGAELGVEVGKILARLRCKQGRKARVGETRGGNNGDNGDDNDDNDDDEFKRAINDLSISKVLDRQYFNDELNPLPTHELIAKWKKQD</sequence>
<evidence type="ECO:0000256" key="1">
    <source>
        <dbReference type="SAM" id="MobiDB-lite"/>
    </source>
</evidence>
<evidence type="ECO:0000313" key="3">
    <source>
        <dbReference type="EMBL" id="KAF6051252.1"/>
    </source>
</evidence>
<proteinExistence type="predicted"/>
<feature type="region of interest" description="Disordered" evidence="1">
    <location>
        <begin position="1"/>
        <end position="51"/>
    </location>
</feature>
<feature type="region of interest" description="Disordered" evidence="1">
    <location>
        <begin position="117"/>
        <end position="142"/>
    </location>
</feature>
<comment type="caution">
    <text evidence="3">The sequence shown here is derived from an EMBL/GenBank/DDBJ whole genome shotgun (WGS) entry which is preliminary data.</text>
</comment>
<reference evidence="3" key="1">
    <citation type="submission" date="2020-03" db="EMBL/GenBank/DDBJ databases">
        <title>FDA dAtabase for Regulatory Grade micrObial Sequences (FDA-ARGOS): Supporting development and validation of Infectious Disease Dx tests.</title>
        <authorList>
            <person name="Campos J."/>
            <person name="Goldberg B."/>
            <person name="Tallon L."/>
            <person name="Sadzewicz L."/>
            <person name="Vavikolanu K."/>
            <person name="Mehta A."/>
            <person name="Aluvathingal J."/>
            <person name="Nadendla S."/>
            <person name="Nandy P."/>
            <person name="Geyer C."/>
            <person name="Yan Y."/>
            <person name="Sichtig H."/>
        </authorList>
    </citation>
    <scope>NUCLEOTIDE SEQUENCE [LARGE SCALE GENOMIC DNA]</scope>
    <source>
        <strain evidence="3">FDAARGOS_652</strain>
    </source>
</reference>
<evidence type="ECO:0000313" key="4">
    <source>
        <dbReference type="Proteomes" id="UP000590412"/>
    </source>
</evidence>
<evidence type="ECO:0000259" key="2">
    <source>
        <dbReference type="Pfam" id="PF09811"/>
    </source>
</evidence>
<protein>
    <submittedName>
        <fullName evidence="3">Essential protein Yae1, N terminal family protein</fullName>
    </submittedName>
</protein>
<dbReference type="EMBL" id="JABWAB010000005">
    <property type="protein sequence ID" value="KAF6051252.1"/>
    <property type="molecule type" value="Genomic_DNA"/>
</dbReference>